<dbReference type="AlphaFoldDB" id="A0A671NQ94"/>
<accession>A0A671NQ94</accession>
<proteinExistence type="predicted"/>
<reference evidence="1" key="1">
    <citation type="submission" date="2025-08" db="UniProtKB">
        <authorList>
            <consortium name="Ensembl"/>
        </authorList>
    </citation>
    <scope>IDENTIFICATION</scope>
</reference>
<dbReference type="Proteomes" id="UP000472260">
    <property type="component" value="Unassembled WGS sequence"/>
</dbReference>
<keyword evidence="2" id="KW-1185">Reference proteome</keyword>
<protein>
    <submittedName>
        <fullName evidence="1">Uncharacterized protein</fullName>
    </submittedName>
</protein>
<reference evidence="1" key="2">
    <citation type="submission" date="2025-09" db="UniProtKB">
        <authorList>
            <consortium name="Ensembl"/>
        </authorList>
    </citation>
    <scope>IDENTIFICATION</scope>
</reference>
<dbReference type="Ensembl" id="ENSSANT00000050031.1">
    <property type="protein sequence ID" value="ENSSANP00000047030.1"/>
    <property type="gene ID" value="ENSSANG00000023743.1"/>
</dbReference>
<evidence type="ECO:0000313" key="2">
    <source>
        <dbReference type="Proteomes" id="UP000472260"/>
    </source>
</evidence>
<sequence length="90" mass="9401">VVPFPVVDFFVDGTGFGGARAHIKQKVQVAVQHLNGEEIHLQGFGALGVFLLLRFGFSVAEEEKAVGLSGAEVEGDGTGFFGGPLVKGNE</sequence>
<organism evidence="1 2">
    <name type="scientific">Sinocyclocheilus anshuiensis</name>
    <dbReference type="NCBI Taxonomy" id="1608454"/>
    <lineage>
        <taxon>Eukaryota</taxon>
        <taxon>Metazoa</taxon>
        <taxon>Chordata</taxon>
        <taxon>Craniata</taxon>
        <taxon>Vertebrata</taxon>
        <taxon>Euteleostomi</taxon>
        <taxon>Actinopterygii</taxon>
        <taxon>Neopterygii</taxon>
        <taxon>Teleostei</taxon>
        <taxon>Ostariophysi</taxon>
        <taxon>Cypriniformes</taxon>
        <taxon>Cyprinidae</taxon>
        <taxon>Cyprininae</taxon>
        <taxon>Sinocyclocheilus</taxon>
    </lineage>
</organism>
<evidence type="ECO:0000313" key="1">
    <source>
        <dbReference type="Ensembl" id="ENSSANP00000047030.1"/>
    </source>
</evidence>
<name>A0A671NQ94_9TELE</name>